<protein>
    <recommendedName>
        <fullName evidence="4">Ig-like domain-containing protein</fullName>
    </recommendedName>
</protein>
<evidence type="ECO:0000313" key="3">
    <source>
        <dbReference type="Proteomes" id="UP000827549"/>
    </source>
</evidence>
<dbReference type="Proteomes" id="UP000827549">
    <property type="component" value="Chromosome 4"/>
</dbReference>
<name>A0AAF0YE68_9TREE</name>
<reference evidence="2" key="1">
    <citation type="submission" date="2023-10" db="EMBL/GenBank/DDBJ databases">
        <authorList>
            <person name="Noh H."/>
        </authorList>
    </citation>
    <scope>NUCLEOTIDE SEQUENCE</scope>
    <source>
        <strain evidence="2">DUCC4014</strain>
    </source>
</reference>
<feature type="signal peptide" evidence="1">
    <location>
        <begin position="1"/>
        <end position="35"/>
    </location>
</feature>
<sequence>MCVLHRSHESPTPNSLPVLLAPVVTLLALASSAVAAGPYVIKAKAGAMCRSSPRITNGNIVKKYVYGAPVTITCTAYGDSYAGYTLWDKTSDGCLCARRAHQDWHREPRRGVVLRAPVQPPRGDLPGQ</sequence>
<evidence type="ECO:0008006" key="4">
    <source>
        <dbReference type="Google" id="ProtNLM"/>
    </source>
</evidence>
<dbReference type="GeneID" id="87809582"/>
<evidence type="ECO:0000256" key="1">
    <source>
        <dbReference type="SAM" id="SignalP"/>
    </source>
</evidence>
<feature type="chain" id="PRO_5041979265" description="Ig-like domain-containing protein" evidence="1">
    <location>
        <begin position="36"/>
        <end position="128"/>
    </location>
</feature>
<keyword evidence="3" id="KW-1185">Reference proteome</keyword>
<accession>A0AAF0YE68</accession>
<keyword evidence="1" id="KW-0732">Signal</keyword>
<dbReference type="RefSeq" id="XP_062628908.1">
    <property type="nucleotide sequence ID" value="XM_062772924.1"/>
</dbReference>
<organism evidence="2 3">
    <name type="scientific">Vanrija pseudolonga</name>
    <dbReference type="NCBI Taxonomy" id="143232"/>
    <lineage>
        <taxon>Eukaryota</taxon>
        <taxon>Fungi</taxon>
        <taxon>Dikarya</taxon>
        <taxon>Basidiomycota</taxon>
        <taxon>Agaricomycotina</taxon>
        <taxon>Tremellomycetes</taxon>
        <taxon>Trichosporonales</taxon>
        <taxon>Trichosporonaceae</taxon>
        <taxon>Vanrija</taxon>
    </lineage>
</organism>
<proteinExistence type="predicted"/>
<gene>
    <name evidence="2" type="ORF">LOC62_04G006359</name>
</gene>
<dbReference type="AlphaFoldDB" id="A0AAF0YE68"/>
<evidence type="ECO:0000313" key="2">
    <source>
        <dbReference type="EMBL" id="WOO82876.1"/>
    </source>
</evidence>
<dbReference type="EMBL" id="CP086717">
    <property type="protein sequence ID" value="WOO82876.1"/>
    <property type="molecule type" value="Genomic_DNA"/>
</dbReference>